<dbReference type="Pfam" id="PF09745">
    <property type="entry name" value="NSRP1_N"/>
    <property type="match status" value="1"/>
</dbReference>
<evidence type="ECO:0000259" key="4">
    <source>
        <dbReference type="Pfam" id="PF09745"/>
    </source>
</evidence>
<dbReference type="EMBL" id="JBHFFA010000004">
    <property type="protein sequence ID" value="KAL2630272.1"/>
    <property type="molecule type" value="Genomic_DNA"/>
</dbReference>
<dbReference type="Proteomes" id="UP001605036">
    <property type="component" value="Unassembled WGS sequence"/>
</dbReference>
<evidence type="ECO:0000313" key="5">
    <source>
        <dbReference type="EMBL" id="KAL2630272.1"/>
    </source>
</evidence>
<dbReference type="PANTHER" id="PTHR30060">
    <property type="entry name" value="INNER MEMBRANE PROTEIN"/>
    <property type="match status" value="1"/>
</dbReference>
<dbReference type="AlphaFoldDB" id="A0ABD1YHQ0"/>
<evidence type="ECO:0000256" key="2">
    <source>
        <dbReference type="ARBA" id="ARBA00023054"/>
    </source>
</evidence>
<feature type="compositionally biased region" description="Basic and acidic residues" evidence="3">
    <location>
        <begin position="1"/>
        <end position="10"/>
    </location>
</feature>
<feature type="compositionally biased region" description="Basic and acidic residues" evidence="3">
    <location>
        <begin position="245"/>
        <end position="267"/>
    </location>
</feature>
<feature type="region of interest" description="Disordered" evidence="3">
    <location>
        <begin position="1"/>
        <end position="50"/>
    </location>
</feature>
<proteinExistence type="inferred from homology"/>
<organism evidence="5 6">
    <name type="scientific">Riccia fluitans</name>
    <dbReference type="NCBI Taxonomy" id="41844"/>
    <lineage>
        <taxon>Eukaryota</taxon>
        <taxon>Viridiplantae</taxon>
        <taxon>Streptophyta</taxon>
        <taxon>Embryophyta</taxon>
        <taxon>Marchantiophyta</taxon>
        <taxon>Marchantiopsida</taxon>
        <taxon>Marchantiidae</taxon>
        <taxon>Marchantiales</taxon>
        <taxon>Ricciaceae</taxon>
        <taxon>Riccia</taxon>
    </lineage>
</organism>
<keyword evidence="2" id="KW-0175">Coiled coil</keyword>
<feature type="compositionally biased region" description="Polar residues" evidence="3">
    <location>
        <begin position="268"/>
        <end position="283"/>
    </location>
</feature>
<name>A0ABD1YHQ0_9MARC</name>
<comment type="similarity">
    <text evidence="1">Belongs to the NSRP1 family.</text>
</comment>
<protein>
    <recommendedName>
        <fullName evidence="4">Nuclear speckle splicing regulatory protein 1 N-terminal domain-containing protein</fullName>
    </recommendedName>
</protein>
<sequence>MDSKRPDSGRKYGLQLRIGTPPVKKPQLKKPVPFSFDDNSAQDEYSVEDDIARQASKKQYAREVELQHKQALEQDANAFDYDNVYDEMKGKQAQPIREDRAKREPKYIGKLLEAAKLRAVEHDIAYERNLAKERAKEDHLFPDKEKFVTKAYKRKLIEQGKWLEEERLREIKEQADEVTKKADLGDFYRNLLNRNIAYGATKEIEAQKSVTSQEVGDKLSKEGSSVQIIGRTGSEDLASQSVRIPGERQTDQEEHSRSRHGNRDVDSNLRSTKAVTSAESDVQGSEEASRKDVSGALHGVEGSPVQKEAQASSAPAVTRKSKEEAIQAARERYLARKKQKVN</sequence>
<dbReference type="PANTHER" id="PTHR30060:SF0">
    <property type="entry name" value="COILED-COIL PROTEIN (DUF2040)-RELATED"/>
    <property type="match status" value="1"/>
</dbReference>
<dbReference type="InterPro" id="IPR018612">
    <property type="entry name" value="NSRP1_N"/>
</dbReference>
<reference evidence="5 6" key="1">
    <citation type="submission" date="2024-09" db="EMBL/GenBank/DDBJ databases">
        <title>Chromosome-scale assembly of Riccia fluitans.</title>
        <authorList>
            <person name="Paukszto L."/>
            <person name="Sawicki J."/>
            <person name="Karawczyk K."/>
            <person name="Piernik-Szablinska J."/>
            <person name="Szczecinska M."/>
            <person name="Mazdziarz M."/>
        </authorList>
    </citation>
    <scope>NUCLEOTIDE SEQUENCE [LARGE SCALE GENOMIC DNA]</scope>
    <source>
        <strain evidence="5">Rf_01</strain>
        <tissue evidence="5">Aerial parts of the thallus</tissue>
    </source>
</reference>
<comment type="caution">
    <text evidence="5">The sequence shown here is derived from an EMBL/GenBank/DDBJ whole genome shotgun (WGS) entry which is preliminary data.</text>
</comment>
<accession>A0ABD1YHQ0</accession>
<gene>
    <name evidence="5" type="ORF">R1flu_014958</name>
</gene>
<evidence type="ECO:0000256" key="1">
    <source>
        <dbReference type="ARBA" id="ARBA00010126"/>
    </source>
</evidence>
<feature type="domain" description="Nuclear speckle splicing regulatory protein 1 N-terminal" evidence="4">
    <location>
        <begin position="65"/>
        <end position="181"/>
    </location>
</feature>
<feature type="region of interest" description="Disordered" evidence="3">
    <location>
        <begin position="205"/>
        <end position="325"/>
    </location>
</feature>
<keyword evidence="6" id="KW-1185">Reference proteome</keyword>
<evidence type="ECO:0000256" key="3">
    <source>
        <dbReference type="SAM" id="MobiDB-lite"/>
    </source>
</evidence>
<evidence type="ECO:0000313" key="6">
    <source>
        <dbReference type="Proteomes" id="UP001605036"/>
    </source>
</evidence>